<dbReference type="InterPro" id="IPR023210">
    <property type="entry name" value="NADP_OxRdtase_dom"/>
</dbReference>
<evidence type="ECO:0000313" key="3">
    <source>
        <dbReference type="Proteomes" id="UP000198976"/>
    </source>
</evidence>
<reference evidence="2 3" key="1">
    <citation type="submission" date="2016-10" db="EMBL/GenBank/DDBJ databases">
        <authorList>
            <person name="Varghese N."/>
            <person name="Submissions S."/>
        </authorList>
    </citation>
    <scope>NUCLEOTIDE SEQUENCE [LARGE SCALE GENOMIC DNA]</scope>
    <source>
        <strain evidence="2 3">DSM 9169</strain>
    </source>
</reference>
<dbReference type="PANTHER" id="PTHR43364:SF6">
    <property type="entry name" value="OXIDOREDUCTASE-RELATED"/>
    <property type="match status" value="1"/>
</dbReference>
<evidence type="ECO:0000259" key="1">
    <source>
        <dbReference type="Pfam" id="PF00248"/>
    </source>
</evidence>
<feature type="domain" description="NADP-dependent oxidoreductase" evidence="1">
    <location>
        <begin position="14"/>
        <end position="307"/>
    </location>
</feature>
<proteinExistence type="predicted"/>
<protein>
    <submittedName>
        <fullName evidence="2">Predicted oxidoreductase</fullName>
    </submittedName>
</protein>
<dbReference type="InterPro" id="IPR036812">
    <property type="entry name" value="NAD(P)_OxRdtase_dom_sf"/>
</dbReference>
<accession>A0ABY0V5E5</accession>
<keyword evidence="3" id="KW-1185">Reference proteome</keyword>
<dbReference type="Pfam" id="PF00248">
    <property type="entry name" value="Aldo_ket_red"/>
    <property type="match status" value="1"/>
</dbReference>
<organism evidence="2 3">
    <name type="scientific">Schaalia radingae</name>
    <dbReference type="NCBI Taxonomy" id="131110"/>
    <lineage>
        <taxon>Bacteria</taxon>
        <taxon>Bacillati</taxon>
        <taxon>Actinomycetota</taxon>
        <taxon>Actinomycetes</taxon>
        <taxon>Actinomycetales</taxon>
        <taxon>Actinomycetaceae</taxon>
        <taxon>Schaalia</taxon>
    </lineage>
</organism>
<dbReference type="RefSeq" id="WP_092648232.1">
    <property type="nucleotide sequence ID" value="NZ_LT629792.1"/>
</dbReference>
<dbReference type="PANTHER" id="PTHR43364">
    <property type="entry name" value="NADH-SPECIFIC METHYLGLYOXAL REDUCTASE-RELATED"/>
    <property type="match status" value="1"/>
</dbReference>
<name>A0ABY0V5E5_9ACTO</name>
<gene>
    <name evidence="2" type="ORF">SAMN04489714_0345</name>
</gene>
<dbReference type="EMBL" id="LT629792">
    <property type="protein sequence ID" value="SDT86745.1"/>
    <property type="molecule type" value="Genomic_DNA"/>
</dbReference>
<sequence>MKLGDRRWDISGVALGGNTFGWTADEAMTSDILDAYADLGGTLVDTADVYSAWVDGHEGGESELAMKPWLARPGNRDRLLIATKVGSKDSRKGLRPENIHAAVEESCERLGIDTIDLYYAHFDEPDVPIDEVASAFHDLVEQGTIREIGMSNLEPDRLRAWCNVAREHGYHMPIALQPHFNVVHRAEFESERLDIAREWNLGVFPYFSLASGFLTGKYHRGDKLEGDRAGMVAPYVSAQAFDVVGAVTRIARDKDVAPAAVALAWLIAQPTIAAPLASARNLGQLEGIMQASSVELSQEEIDELTRLSDGL</sequence>
<dbReference type="Proteomes" id="UP000198976">
    <property type="component" value="Chromosome I"/>
</dbReference>
<evidence type="ECO:0000313" key="2">
    <source>
        <dbReference type="EMBL" id="SDT86745.1"/>
    </source>
</evidence>
<dbReference type="Gene3D" id="3.20.20.100">
    <property type="entry name" value="NADP-dependent oxidoreductase domain"/>
    <property type="match status" value="1"/>
</dbReference>
<dbReference type="SUPFAM" id="SSF51430">
    <property type="entry name" value="NAD(P)-linked oxidoreductase"/>
    <property type="match status" value="1"/>
</dbReference>
<dbReference type="InterPro" id="IPR050523">
    <property type="entry name" value="AKR_Detox_Biosynth"/>
</dbReference>